<feature type="transmembrane region" description="Helical" evidence="1">
    <location>
        <begin position="121"/>
        <end position="140"/>
    </location>
</feature>
<feature type="transmembrane region" description="Helical" evidence="1">
    <location>
        <begin position="221"/>
        <end position="239"/>
    </location>
</feature>
<dbReference type="eggNOG" id="COG3815">
    <property type="taxonomic scope" value="Bacteria"/>
</dbReference>
<accession>E8N609</accession>
<reference evidence="2 3" key="1">
    <citation type="submission" date="2010-12" db="EMBL/GenBank/DDBJ databases">
        <title>Whole genome sequence of Anaerolinea thermophila UNI-1.</title>
        <authorList>
            <person name="Narita-Yamada S."/>
            <person name="Kishi E."/>
            <person name="Watanabe Y."/>
            <person name="Takasaki K."/>
            <person name="Ankai A."/>
            <person name="Oguchi A."/>
            <person name="Fukui S."/>
            <person name="Takahashi M."/>
            <person name="Yashiro I."/>
            <person name="Hosoyama A."/>
            <person name="Sekiguchi Y."/>
            <person name="Hanada S."/>
            <person name="Fujita N."/>
        </authorList>
    </citation>
    <scope>NUCLEOTIDE SEQUENCE [LARGE SCALE GENOMIC DNA]</scope>
    <source>
        <strain evidence="3">DSM 14523 / JCM 11388 / NBRC 100420 / UNI-1</strain>
    </source>
</reference>
<sequence length="335" mass="38317">MISLTFYYVPDSPECQAVDALLEKLKSELDFQITRIDISQKDPALLHSIGGRVPVIQVGPYRLTDPINEVQIRVAVGAARDRQVQMHKIGQQEWEDKVQRGRTVTQADYFSLWLSKNYIHVFNLLIFLYVGLPFLAPVLMKNGYERPASLIYRFYSFTCHQLPFRSWFLFGQQAYYPRELSGISGVITYEQAIGIENLFEARNFNGNPVVGYKVALCQRDVAIYLAMLGFGVVFALRGRRIKGIPWYLWVILGLFPIGIDGTSQLFGLVPNMPAWLPLRESTPFLRTVTGALFGLMTVWYLYPLIEQTMEDTYNLITRKIERASQNPAPESGEPR</sequence>
<dbReference type="InterPro" id="IPR036249">
    <property type="entry name" value="Thioredoxin-like_sf"/>
</dbReference>
<gene>
    <name evidence="2" type="ordered locus">ANT_18470</name>
</gene>
<dbReference type="STRING" id="926569.ANT_18470"/>
<keyword evidence="3" id="KW-1185">Reference proteome</keyword>
<dbReference type="KEGG" id="atm:ANT_18470"/>
<dbReference type="OrthoDB" id="152099at2"/>
<dbReference type="Gene3D" id="3.40.30.10">
    <property type="entry name" value="Glutaredoxin"/>
    <property type="match status" value="1"/>
</dbReference>
<keyword evidence="1" id="KW-0812">Transmembrane</keyword>
<dbReference type="EMBL" id="AP012029">
    <property type="protein sequence ID" value="BAJ63873.1"/>
    <property type="molecule type" value="Genomic_DNA"/>
</dbReference>
<dbReference type="InParanoid" id="E8N609"/>
<organism evidence="2 3">
    <name type="scientific">Anaerolinea thermophila (strain DSM 14523 / JCM 11388 / NBRC 100420 / UNI-1)</name>
    <dbReference type="NCBI Taxonomy" id="926569"/>
    <lineage>
        <taxon>Bacteria</taxon>
        <taxon>Bacillati</taxon>
        <taxon>Chloroflexota</taxon>
        <taxon>Anaerolineae</taxon>
        <taxon>Anaerolineales</taxon>
        <taxon>Anaerolineaceae</taxon>
        <taxon>Anaerolinea</taxon>
    </lineage>
</organism>
<dbReference type="RefSeq" id="WP_013560250.1">
    <property type="nucleotide sequence ID" value="NC_014960.1"/>
</dbReference>
<evidence type="ECO:0000313" key="3">
    <source>
        <dbReference type="Proteomes" id="UP000008922"/>
    </source>
</evidence>
<name>E8N609_ANATU</name>
<keyword evidence="1" id="KW-0472">Membrane</keyword>
<evidence type="ECO:0000313" key="2">
    <source>
        <dbReference type="EMBL" id="BAJ63873.1"/>
    </source>
</evidence>
<proteinExistence type="predicted"/>
<dbReference type="CDD" id="cd00570">
    <property type="entry name" value="GST_N_family"/>
    <property type="match status" value="1"/>
</dbReference>
<dbReference type="Proteomes" id="UP000008922">
    <property type="component" value="Chromosome"/>
</dbReference>
<dbReference type="Pfam" id="PF09858">
    <property type="entry name" value="DUF2085"/>
    <property type="match status" value="1"/>
</dbReference>
<evidence type="ECO:0000256" key="1">
    <source>
        <dbReference type="SAM" id="Phobius"/>
    </source>
</evidence>
<protein>
    <submittedName>
        <fullName evidence="2">Hypothetical membrane protein</fullName>
    </submittedName>
</protein>
<dbReference type="eggNOG" id="COG0625">
    <property type="taxonomic scope" value="Bacteria"/>
</dbReference>
<dbReference type="InterPro" id="IPR019206">
    <property type="entry name" value="DUF2085_TM"/>
</dbReference>
<keyword evidence="1" id="KW-1133">Transmembrane helix</keyword>
<dbReference type="HOGENOM" id="CLU_828069_0_0_0"/>
<dbReference type="AlphaFoldDB" id="E8N609"/>
<dbReference type="SUPFAM" id="SSF52833">
    <property type="entry name" value="Thioredoxin-like"/>
    <property type="match status" value="1"/>
</dbReference>
<feature type="transmembrane region" description="Helical" evidence="1">
    <location>
        <begin position="284"/>
        <end position="302"/>
    </location>
</feature>
<feature type="transmembrane region" description="Helical" evidence="1">
    <location>
        <begin position="246"/>
        <end position="269"/>
    </location>
</feature>